<dbReference type="InterPro" id="IPR011066">
    <property type="entry name" value="MscS_channel_C_sf"/>
</dbReference>
<proteinExistence type="inferred from homology"/>
<dbReference type="AlphaFoldDB" id="A0A423PIY0"/>
<dbReference type="PANTHER" id="PTHR30221">
    <property type="entry name" value="SMALL-CONDUCTANCE MECHANOSENSITIVE CHANNEL"/>
    <property type="match status" value="1"/>
</dbReference>
<dbReference type="PANTHER" id="PTHR30221:SF1">
    <property type="entry name" value="SMALL-CONDUCTANCE MECHANOSENSITIVE CHANNEL"/>
    <property type="match status" value="1"/>
</dbReference>
<dbReference type="InterPro" id="IPR023408">
    <property type="entry name" value="MscS_beta-dom_sf"/>
</dbReference>
<dbReference type="InterPro" id="IPR011014">
    <property type="entry name" value="MscS_channel_TM-2"/>
</dbReference>
<evidence type="ECO:0000256" key="6">
    <source>
        <dbReference type="ARBA" id="ARBA00023136"/>
    </source>
</evidence>
<dbReference type="InterPro" id="IPR006685">
    <property type="entry name" value="MscS_channel_2nd"/>
</dbReference>
<evidence type="ECO:0000256" key="7">
    <source>
        <dbReference type="RuleBase" id="RU369025"/>
    </source>
</evidence>
<dbReference type="Pfam" id="PF21082">
    <property type="entry name" value="MS_channel_3rd"/>
    <property type="match status" value="1"/>
</dbReference>
<comment type="function">
    <text evidence="7">Mechanosensitive channel that participates in the regulation of osmotic pressure changes within the cell, opening in response to stretch forces in the membrane lipid bilayer, without the need for other proteins. Contributes to normal resistance to hypoosmotic shock. Forms an ion channel of 1.0 nanosiemens conductance with a slight preference for anions.</text>
</comment>
<feature type="domain" description="Mechanosensitive ion channel MscS C-terminal" evidence="9">
    <location>
        <begin position="189"/>
        <end position="268"/>
    </location>
</feature>
<evidence type="ECO:0000256" key="1">
    <source>
        <dbReference type="ARBA" id="ARBA00004651"/>
    </source>
</evidence>
<evidence type="ECO:0000256" key="5">
    <source>
        <dbReference type="ARBA" id="ARBA00022989"/>
    </source>
</evidence>
<accession>A0A423PIY0</accession>
<comment type="caution">
    <text evidence="7">Lacks conserved residue(s) required for the propagation of feature annotation.</text>
</comment>
<protein>
    <recommendedName>
        <fullName evidence="7">Small-conductance mechanosensitive channel</fullName>
    </recommendedName>
</protein>
<keyword evidence="11" id="KW-1185">Reference proteome</keyword>
<keyword evidence="4 7" id="KW-0812">Transmembrane</keyword>
<keyword evidence="7" id="KW-0813">Transport</keyword>
<dbReference type="FunCoup" id="A0A423PIY0">
    <property type="interactions" value="227"/>
</dbReference>
<dbReference type="InterPro" id="IPR045275">
    <property type="entry name" value="MscS_archaea/bacteria_type"/>
</dbReference>
<evidence type="ECO:0000313" key="10">
    <source>
        <dbReference type="EMBL" id="ROO25532.1"/>
    </source>
</evidence>
<feature type="domain" description="Mechanosensitive ion channel MscS" evidence="8">
    <location>
        <begin position="111"/>
        <end position="173"/>
    </location>
</feature>
<dbReference type="Gene3D" id="3.30.70.100">
    <property type="match status" value="1"/>
</dbReference>
<sequence length="290" mass="31447">MSLDRVFAVVFDTLSQAWADFVSRLPLIGIALLVLAASWLVASASLWLARRFAGKRARPSFLRLIERLIKTAAWAFGLLLAAIIVFPGVSPSKALGGLGLLSVAVGFAFRDTFENFFAGMLMLWKYPFESGDFIECGPLMGRVEQVHIRMTTLRQPTGELLLVPNAHLFKNPVFVLTDQPERRSSILTGVAYSVDLGAALEVIKNSVADCETVMPSRAVQVFAQAFGDSGITIEVAWWAGATPLDVRRSRSEVIVAVKAGLDAAGMEIPFPYRTLTFAEPLSIDTGPGNG</sequence>
<evidence type="ECO:0000313" key="11">
    <source>
        <dbReference type="Proteomes" id="UP000285310"/>
    </source>
</evidence>
<gene>
    <name evidence="10" type="ORF">SAJA_13000</name>
</gene>
<name>A0A423PIY0_9GAMM</name>
<dbReference type="EMBL" id="AYKG01000046">
    <property type="protein sequence ID" value="ROO25532.1"/>
    <property type="molecule type" value="Genomic_DNA"/>
</dbReference>
<feature type="transmembrane region" description="Helical" evidence="7">
    <location>
        <begin position="29"/>
        <end position="48"/>
    </location>
</feature>
<dbReference type="Gene3D" id="2.30.30.60">
    <property type="match status" value="1"/>
</dbReference>
<evidence type="ECO:0000256" key="4">
    <source>
        <dbReference type="ARBA" id="ARBA00022692"/>
    </source>
</evidence>
<comment type="caution">
    <text evidence="10">The sequence shown here is derived from an EMBL/GenBank/DDBJ whole genome shotgun (WGS) entry which is preliminary data.</text>
</comment>
<dbReference type="SUPFAM" id="SSF82861">
    <property type="entry name" value="Mechanosensitive channel protein MscS (YggB), transmembrane region"/>
    <property type="match status" value="1"/>
</dbReference>
<feature type="transmembrane region" description="Helical" evidence="7">
    <location>
        <begin position="68"/>
        <end position="89"/>
    </location>
</feature>
<dbReference type="SUPFAM" id="SSF50182">
    <property type="entry name" value="Sm-like ribonucleoproteins"/>
    <property type="match status" value="1"/>
</dbReference>
<keyword evidence="7" id="KW-0407">Ion channel</keyword>
<reference evidence="10 11" key="1">
    <citation type="submission" date="2013-10" db="EMBL/GenBank/DDBJ databases">
        <title>Salinisphaera japonica YTM-1 Genome Sequencing.</title>
        <authorList>
            <person name="Lai Q."/>
            <person name="Li C."/>
            <person name="Shao Z."/>
        </authorList>
    </citation>
    <scope>NUCLEOTIDE SEQUENCE [LARGE SCALE GENOMIC DNA]</scope>
    <source>
        <strain evidence="10 11">YTM-1</strain>
    </source>
</reference>
<evidence type="ECO:0000256" key="2">
    <source>
        <dbReference type="ARBA" id="ARBA00008017"/>
    </source>
</evidence>
<keyword evidence="5 7" id="KW-1133">Transmembrane helix</keyword>
<dbReference type="Pfam" id="PF00924">
    <property type="entry name" value="MS_channel_2nd"/>
    <property type="match status" value="1"/>
</dbReference>
<evidence type="ECO:0000259" key="8">
    <source>
        <dbReference type="Pfam" id="PF00924"/>
    </source>
</evidence>
<comment type="subcellular location">
    <subcellularLocation>
        <location evidence="7">Cell inner membrane</location>
        <topology evidence="7">Multi-pass membrane protein</topology>
    </subcellularLocation>
    <subcellularLocation>
        <location evidence="1">Cell membrane</location>
        <topology evidence="1">Multi-pass membrane protein</topology>
    </subcellularLocation>
</comment>
<evidence type="ECO:0000259" key="9">
    <source>
        <dbReference type="Pfam" id="PF21082"/>
    </source>
</evidence>
<comment type="similarity">
    <text evidence="2 7">Belongs to the MscS (TC 1.A.23) family.</text>
</comment>
<dbReference type="GO" id="GO:0005886">
    <property type="term" value="C:plasma membrane"/>
    <property type="evidence" value="ECO:0007669"/>
    <property type="project" value="UniProtKB-SubCell"/>
</dbReference>
<dbReference type="Proteomes" id="UP000285310">
    <property type="component" value="Unassembled WGS sequence"/>
</dbReference>
<dbReference type="GO" id="GO:0008381">
    <property type="term" value="F:mechanosensitive monoatomic ion channel activity"/>
    <property type="evidence" value="ECO:0007669"/>
    <property type="project" value="InterPro"/>
</dbReference>
<dbReference type="Gene3D" id="1.10.287.1260">
    <property type="match status" value="1"/>
</dbReference>
<dbReference type="InParanoid" id="A0A423PIY0"/>
<evidence type="ECO:0000256" key="3">
    <source>
        <dbReference type="ARBA" id="ARBA00022475"/>
    </source>
</evidence>
<dbReference type="SUPFAM" id="SSF82689">
    <property type="entry name" value="Mechanosensitive channel protein MscS (YggB), C-terminal domain"/>
    <property type="match status" value="1"/>
</dbReference>
<keyword evidence="6 7" id="KW-0472">Membrane</keyword>
<dbReference type="InterPro" id="IPR010920">
    <property type="entry name" value="LSM_dom_sf"/>
</dbReference>
<organism evidence="10 11">
    <name type="scientific">Salinisphaera japonica YTM-1</name>
    <dbReference type="NCBI Taxonomy" id="1209778"/>
    <lineage>
        <taxon>Bacteria</taxon>
        <taxon>Pseudomonadati</taxon>
        <taxon>Pseudomonadota</taxon>
        <taxon>Gammaproteobacteria</taxon>
        <taxon>Salinisphaerales</taxon>
        <taxon>Salinisphaeraceae</taxon>
        <taxon>Salinisphaera</taxon>
    </lineage>
</organism>
<keyword evidence="7" id="KW-0997">Cell inner membrane</keyword>
<comment type="subunit">
    <text evidence="7">Homoheptamer.</text>
</comment>
<keyword evidence="3" id="KW-1003">Cell membrane</keyword>
<keyword evidence="7" id="KW-0406">Ion transport</keyword>
<dbReference type="InterPro" id="IPR049278">
    <property type="entry name" value="MS_channel_C"/>
</dbReference>